<sequence length="186" mass="20479">MNNSARNAGPVTPRTPNPSKRNLSSSSLSPSQTDKKSKVFITPNRFAALATNDPDDQEAAATSASNSLGAPPANQPHTVQARKMVIPPIVIKNIKNFSAFKNALTDITSSEGFTCRATSTYLKVIPSSRINYNTIIDYLHDTETSFHSYTPRHLRTYRVAIRNLHHSTLNTDIINALNELGHQVKH</sequence>
<feature type="non-terminal residue" evidence="2">
    <location>
        <position position="186"/>
    </location>
</feature>
<feature type="region of interest" description="Disordered" evidence="1">
    <location>
        <begin position="1"/>
        <end position="38"/>
    </location>
</feature>
<keyword evidence="3" id="KW-1185">Reference proteome</keyword>
<protein>
    <recommendedName>
        <fullName evidence="4">Nucleic-acid-binding protein</fullName>
    </recommendedName>
</protein>
<name>A0A6G0Z209_APHCR</name>
<dbReference type="EMBL" id="VUJU01001693">
    <property type="protein sequence ID" value="KAF0764234.1"/>
    <property type="molecule type" value="Genomic_DNA"/>
</dbReference>
<gene>
    <name evidence="2" type="ORF">FWK35_00014073</name>
</gene>
<accession>A0A6G0Z209</accession>
<organism evidence="2 3">
    <name type="scientific">Aphis craccivora</name>
    <name type="common">Cowpea aphid</name>
    <dbReference type="NCBI Taxonomy" id="307492"/>
    <lineage>
        <taxon>Eukaryota</taxon>
        <taxon>Metazoa</taxon>
        <taxon>Ecdysozoa</taxon>
        <taxon>Arthropoda</taxon>
        <taxon>Hexapoda</taxon>
        <taxon>Insecta</taxon>
        <taxon>Pterygota</taxon>
        <taxon>Neoptera</taxon>
        <taxon>Paraneoptera</taxon>
        <taxon>Hemiptera</taxon>
        <taxon>Sternorrhyncha</taxon>
        <taxon>Aphidomorpha</taxon>
        <taxon>Aphidoidea</taxon>
        <taxon>Aphididae</taxon>
        <taxon>Aphidini</taxon>
        <taxon>Aphis</taxon>
        <taxon>Aphis</taxon>
    </lineage>
</organism>
<feature type="region of interest" description="Disordered" evidence="1">
    <location>
        <begin position="50"/>
        <end position="76"/>
    </location>
</feature>
<dbReference type="Proteomes" id="UP000478052">
    <property type="component" value="Unassembled WGS sequence"/>
</dbReference>
<dbReference type="OrthoDB" id="6636036at2759"/>
<comment type="caution">
    <text evidence="2">The sequence shown here is derived from an EMBL/GenBank/DDBJ whole genome shotgun (WGS) entry which is preliminary data.</text>
</comment>
<evidence type="ECO:0000313" key="2">
    <source>
        <dbReference type="EMBL" id="KAF0764234.1"/>
    </source>
</evidence>
<feature type="compositionally biased region" description="Low complexity" evidence="1">
    <location>
        <begin position="17"/>
        <end position="31"/>
    </location>
</feature>
<evidence type="ECO:0000313" key="3">
    <source>
        <dbReference type="Proteomes" id="UP000478052"/>
    </source>
</evidence>
<reference evidence="2 3" key="1">
    <citation type="submission" date="2019-08" db="EMBL/GenBank/DDBJ databases">
        <title>Whole genome of Aphis craccivora.</title>
        <authorList>
            <person name="Voronova N.V."/>
            <person name="Shulinski R.S."/>
            <person name="Bandarenka Y.V."/>
            <person name="Zhorov D.G."/>
            <person name="Warner D."/>
        </authorList>
    </citation>
    <scope>NUCLEOTIDE SEQUENCE [LARGE SCALE GENOMIC DNA]</scope>
    <source>
        <strain evidence="2">180601</strain>
        <tissue evidence="2">Whole Body</tissue>
    </source>
</reference>
<proteinExistence type="predicted"/>
<evidence type="ECO:0000256" key="1">
    <source>
        <dbReference type="SAM" id="MobiDB-lite"/>
    </source>
</evidence>
<dbReference type="AlphaFoldDB" id="A0A6G0Z209"/>
<evidence type="ECO:0008006" key="4">
    <source>
        <dbReference type="Google" id="ProtNLM"/>
    </source>
</evidence>